<keyword evidence="6" id="KW-1185">Reference proteome</keyword>
<dbReference type="SUPFAM" id="SSF52172">
    <property type="entry name" value="CheY-like"/>
    <property type="match status" value="1"/>
</dbReference>
<evidence type="ECO:0000256" key="1">
    <source>
        <dbReference type="ARBA" id="ARBA00022553"/>
    </source>
</evidence>
<keyword evidence="1 2" id="KW-0597">Phosphoprotein</keyword>
<sequence length="373" mass="42951">MSKHIILAVDDEPFNLEIIEEILEDDYQLHFASNGPECLSVVEGIAPEVILLDVSMPDMDGYEVCRQLKSNPATADIMVMFVSARGTIEERIEGYNVGAEDYIVKPFAKEEIKAKLNSLFKVIEERKQLERQVEDATETAFNAMTNSSEMGNIVQYIENIGHLEDPADLAKALIQCIKGFSLKSCIAFRYNDKVTHFSSEGACSPMVIELFELLYCKGRLYEFPPRILVNYPKISLLILNLPMNDPEKLGRIRDHICFIVSVTEQQLDAILTKRKLQYQKMQLQRAFSLVRDKFEDLVGVLNLSHEMNEAIFRDLQDEFEMRIPHMGLDDDQEQYIYKKVDDTILRSVAREDLLTDVKRAFFDIEQDLQQMLE</sequence>
<dbReference type="Pfam" id="PF00072">
    <property type="entry name" value="Response_reg"/>
    <property type="match status" value="1"/>
</dbReference>
<evidence type="ECO:0000256" key="3">
    <source>
        <dbReference type="SAM" id="Coils"/>
    </source>
</evidence>
<dbReference type="InterPro" id="IPR001789">
    <property type="entry name" value="Sig_transdc_resp-reg_receiver"/>
</dbReference>
<feature type="coiled-coil region" evidence="3">
    <location>
        <begin position="119"/>
        <end position="146"/>
    </location>
</feature>
<feature type="domain" description="Response regulatory" evidence="4">
    <location>
        <begin position="5"/>
        <end position="120"/>
    </location>
</feature>
<keyword evidence="3" id="KW-0175">Coiled coil</keyword>
<dbReference type="AlphaFoldDB" id="A0A244CQ21"/>
<evidence type="ECO:0000259" key="4">
    <source>
        <dbReference type="PROSITE" id="PS50110"/>
    </source>
</evidence>
<comment type="caution">
    <text evidence="5">The sequence shown here is derived from an EMBL/GenBank/DDBJ whole genome shotgun (WGS) entry which is preliminary data.</text>
</comment>
<gene>
    <name evidence="5" type="ORF">B1199_11450</name>
</gene>
<dbReference type="InterPro" id="IPR011006">
    <property type="entry name" value="CheY-like_superfamily"/>
</dbReference>
<dbReference type="Proteomes" id="UP000194841">
    <property type="component" value="Unassembled WGS sequence"/>
</dbReference>
<dbReference type="OrthoDB" id="9800897at2"/>
<dbReference type="PANTHER" id="PTHR44591">
    <property type="entry name" value="STRESS RESPONSE REGULATOR PROTEIN 1"/>
    <property type="match status" value="1"/>
</dbReference>
<dbReference type="InterPro" id="IPR050595">
    <property type="entry name" value="Bact_response_regulator"/>
</dbReference>
<reference evidence="5 6" key="1">
    <citation type="submission" date="2017-02" db="EMBL/GenBank/DDBJ databases">
        <title>Pseudoalteromonas ulvae TC14 Genome.</title>
        <authorList>
            <person name="Molmeret M."/>
        </authorList>
    </citation>
    <scope>NUCLEOTIDE SEQUENCE [LARGE SCALE GENOMIC DNA]</scope>
    <source>
        <strain evidence="5">TC14</strain>
    </source>
</reference>
<feature type="modified residue" description="4-aspartylphosphate" evidence="2">
    <location>
        <position position="53"/>
    </location>
</feature>
<dbReference type="Gene3D" id="3.40.50.2300">
    <property type="match status" value="1"/>
</dbReference>
<evidence type="ECO:0000313" key="6">
    <source>
        <dbReference type="Proteomes" id="UP000194841"/>
    </source>
</evidence>
<dbReference type="PANTHER" id="PTHR44591:SF3">
    <property type="entry name" value="RESPONSE REGULATORY DOMAIN-CONTAINING PROTEIN"/>
    <property type="match status" value="1"/>
</dbReference>
<protein>
    <submittedName>
        <fullName evidence="5">Two-component system response regulator</fullName>
    </submittedName>
</protein>
<proteinExistence type="predicted"/>
<dbReference type="GO" id="GO:0000160">
    <property type="term" value="P:phosphorelay signal transduction system"/>
    <property type="evidence" value="ECO:0007669"/>
    <property type="project" value="InterPro"/>
</dbReference>
<name>A0A244CQ21_PSEDV</name>
<accession>A0A244CQ21</accession>
<evidence type="ECO:0000256" key="2">
    <source>
        <dbReference type="PROSITE-ProRule" id="PRU00169"/>
    </source>
</evidence>
<dbReference type="RefSeq" id="WP_086744251.1">
    <property type="nucleotide sequence ID" value="NZ_MWPV01000003.1"/>
</dbReference>
<organism evidence="5 6">
    <name type="scientific">Pseudoalteromonas ulvae</name>
    <dbReference type="NCBI Taxonomy" id="107327"/>
    <lineage>
        <taxon>Bacteria</taxon>
        <taxon>Pseudomonadati</taxon>
        <taxon>Pseudomonadota</taxon>
        <taxon>Gammaproteobacteria</taxon>
        <taxon>Alteromonadales</taxon>
        <taxon>Pseudoalteromonadaceae</taxon>
        <taxon>Pseudoalteromonas</taxon>
    </lineage>
</organism>
<evidence type="ECO:0000313" key="5">
    <source>
        <dbReference type="EMBL" id="OUL57668.1"/>
    </source>
</evidence>
<dbReference type="EMBL" id="MWPV01000003">
    <property type="protein sequence ID" value="OUL57668.1"/>
    <property type="molecule type" value="Genomic_DNA"/>
</dbReference>
<dbReference type="PROSITE" id="PS50110">
    <property type="entry name" value="RESPONSE_REGULATORY"/>
    <property type="match status" value="1"/>
</dbReference>
<dbReference type="SMART" id="SM00448">
    <property type="entry name" value="REC"/>
    <property type="match status" value="1"/>
</dbReference>